<reference evidence="2" key="1">
    <citation type="submission" date="2009-02" db="EMBL/GenBank/DDBJ databases">
        <authorList>
            <person name="Fulton L."/>
            <person name="Clifton S."/>
            <person name="Fulton B."/>
            <person name="Xu J."/>
            <person name="Minx P."/>
            <person name="Pepin K.H."/>
            <person name="Johnson M."/>
            <person name="Bhonagiri V."/>
            <person name="Nash W.E."/>
            <person name="Mardis E.R."/>
            <person name="Wilson R.K."/>
        </authorList>
    </citation>
    <scope>NUCLEOTIDE SEQUENCE [LARGE SCALE GENOMIC DNA]</scope>
    <source>
        <strain evidence="2">DSM 15053</strain>
    </source>
</reference>
<dbReference type="PROSITE" id="PS51257">
    <property type="entry name" value="PROKAR_LIPOPROTEIN"/>
    <property type="match status" value="1"/>
</dbReference>
<dbReference type="HOGENOM" id="CLU_764587_0_0_9"/>
<evidence type="ECO:0008006" key="4">
    <source>
        <dbReference type="Google" id="ProtNLM"/>
    </source>
</evidence>
<evidence type="ECO:0000313" key="2">
    <source>
        <dbReference type="EMBL" id="EEG72929.1"/>
    </source>
</evidence>
<dbReference type="eggNOG" id="ENOG5030GYP">
    <property type="taxonomic scope" value="Bacteria"/>
</dbReference>
<dbReference type="OrthoDB" id="2037290at2"/>
<feature type="chain" id="PRO_5030166741" description="DUF5105 domain-containing protein" evidence="1">
    <location>
        <begin position="29"/>
        <end position="367"/>
    </location>
</feature>
<comment type="caution">
    <text evidence="2">The sequence shown here is derived from an EMBL/GenBank/DDBJ whole genome shotgun (WGS) entry which is preliminary data.</text>
</comment>
<accession>C0C4D6</accession>
<dbReference type="RefSeq" id="WP_006444308.1">
    <property type="nucleotide sequence ID" value="NZ_CP036524.1"/>
</dbReference>
<dbReference type="AlphaFoldDB" id="C0C4D6"/>
<reference evidence="2" key="2">
    <citation type="submission" date="2013-06" db="EMBL/GenBank/DDBJ databases">
        <title>Draft genome sequence of Clostridium hylemonae (DSM 15053).</title>
        <authorList>
            <person name="Sudarsanam P."/>
            <person name="Ley R."/>
            <person name="Guruge J."/>
            <person name="Turnbaugh P.J."/>
            <person name="Mahowald M."/>
            <person name="Liep D."/>
            <person name="Gordon J."/>
        </authorList>
    </citation>
    <scope>NUCLEOTIDE SEQUENCE</scope>
    <source>
        <strain evidence="2">DSM 15053</strain>
    </source>
</reference>
<name>C0C4D6_9FIRM</name>
<feature type="signal peptide" evidence="1">
    <location>
        <begin position="1"/>
        <end position="28"/>
    </location>
</feature>
<protein>
    <recommendedName>
        <fullName evidence="4">DUF5105 domain-containing protein</fullName>
    </recommendedName>
</protein>
<gene>
    <name evidence="2" type="ORF">CLOHYLEM_06952</name>
</gene>
<dbReference type="Proteomes" id="UP000004893">
    <property type="component" value="Unassembled WGS sequence"/>
</dbReference>
<dbReference type="STRING" id="553973.CLOHYLEM_06952"/>
<proteinExistence type="predicted"/>
<keyword evidence="1" id="KW-0732">Signal</keyword>
<evidence type="ECO:0000256" key="1">
    <source>
        <dbReference type="SAM" id="SignalP"/>
    </source>
</evidence>
<sequence>MKKKLSAILPVLFLTASVLFTGCGGASADEYLGEQITAMKKEDTGRFSSLLDEQLSETMDINMYVLTFPDELREPYLEFLQKAFASVEFEVASADKKDNGSYAVQVSFTPLDIGGTTKKVNDAYAEAMQGTDLTEETSALLVKAAEAVKDSPKYSAETTTEIEVKKKGGSYAISDEEYEKLVSASLADCMAPYDTICGILDARDLLQAFLDASFKGEFTQYMKHTDQTEEEAQAWYEADGAFDPPSDLSPQYKERCTEAYKAILKQCKYSVGIPHKVDNLFHYTVDVTVTPNNSIKQASDEFYACTFYSMEEASAAYTETFEKYAAAPVYGEETTMTVELSLSSLLASQDENRDLYTLAKTICPIPE</sequence>
<keyword evidence="3" id="KW-1185">Reference proteome</keyword>
<evidence type="ECO:0000313" key="3">
    <source>
        <dbReference type="Proteomes" id="UP000004893"/>
    </source>
</evidence>
<organism evidence="2 3">
    <name type="scientific">[Clostridium] hylemonae DSM 15053</name>
    <dbReference type="NCBI Taxonomy" id="553973"/>
    <lineage>
        <taxon>Bacteria</taxon>
        <taxon>Bacillati</taxon>
        <taxon>Bacillota</taxon>
        <taxon>Clostridia</taxon>
        <taxon>Lachnospirales</taxon>
        <taxon>Lachnospiraceae</taxon>
    </lineage>
</organism>
<dbReference type="EMBL" id="ABYI02000034">
    <property type="protein sequence ID" value="EEG72929.1"/>
    <property type="molecule type" value="Genomic_DNA"/>
</dbReference>